<organism evidence="2 3">
    <name type="scientific">Mesorhizobium muleiense</name>
    <dbReference type="NCBI Taxonomy" id="1004279"/>
    <lineage>
        <taxon>Bacteria</taxon>
        <taxon>Pseudomonadati</taxon>
        <taxon>Pseudomonadota</taxon>
        <taxon>Alphaproteobacteria</taxon>
        <taxon>Hyphomicrobiales</taxon>
        <taxon>Phyllobacteriaceae</taxon>
        <taxon>Mesorhizobium</taxon>
    </lineage>
</organism>
<protein>
    <recommendedName>
        <fullName evidence="1">Metallo-beta-lactamase domain-containing protein</fullName>
    </recommendedName>
</protein>
<dbReference type="SUPFAM" id="SSF56281">
    <property type="entry name" value="Metallo-hydrolase/oxidoreductase"/>
    <property type="match status" value="1"/>
</dbReference>
<accession>A0A1G8SUD5</accession>
<dbReference type="Gene3D" id="3.60.15.10">
    <property type="entry name" value="Ribonuclease Z/Hydroxyacylglutathione hydrolase-like"/>
    <property type="match status" value="1"/>
</dbReference>
<dbReference type="RefSeq" id="WP_091593473.1">
    <property type="nucleotide sequence ID" value="NZ_FNEE01000005.1"/>
</dbReference>
<dbReference type="SMART" id="SM00849">
    <property type="entry name" value="Lactamase_B"/>
    <property type="match status" value="1"/>
</dbReference>
<dbReference type="PANTHER" id="PTHR36839:SF1">
    <property type="entry name" value="METALLO-BETA-LACTAMASE FAMILY PROTEIN (AFU_ORTHOLOGUE AFUA_5G12770)"/>
    <property type="match status" value="1"/>
</dbReference>
<dbReference type="Proteomes" id="UP000198894">
    <property type="component" value="Unassembled WGS sequence"/>
</dbReference>
<name>A0A1G8SUD5_9HYPH</name>
<dbReference type="AlphaFoldDB" id="A0A1G8SUD5"/>
<feature type="domain" description="Metallo-beta-lactamase" evidence="1">
    <location>
        <begin position="80"/>
        <end position="243"/>
    </location>
</feature>
<evidence type="ECO:0000259" key="1">
    <source>
        <dbReference type="SMART" id="SM00849"/>
    </source>
</evidence>
<keyword evidence="3" id="KW-1185">Reference proteome</keyword>
<dbReference type="InterPro" id="IPR001279">
    <property type="entry name" value="Metallo-B-lactamas"/>
</dbReference>
<evidence type="ECO:0000313" key="3">
    <source>
        <dbReference type="Proteomes" id="UP000198894"/>
    </source>
</evidence>
<evidence type="ECO:0000313" key="2">
    <source>
        <dbReference type="EMBL" id="SDJ32784.1"/>
    </source>
</evidence>
<dbReference type="InterPro" id="IPR036866">
    <property type="entry name" value="RibonucZ/Hydroxyglut_hydro"/>
</dbReference>
<gene>
    <name evidence="2" type="ORF">SAMN05428953_105322</name>
</gene>
<dbReference type="EMBL" id="FNEE01000005">
    <property type="protein sequence ID" value="SDJ32784.1"/>
    <property type="molecule type" value="Genomic_DNA"/>
</dbReference>
<reference evidence="3" key="1">
    <citation type="submission" date="2016-10" db="EMBL/GenBank/DDBJ databases">
        <authorList>
            <person name="Varghese N."/>
            <person name="Submissions S."/>
        </authorList>
    </citation>
    <scope>NUCLEOTIDE SEQUENCE [LARGE SCALE GENOMIC DNA]</scope>
    <source>
        <strain evidence="3">CGMCC 1.11022</strain>
    </source>
</reference>
<dbReference type="PANTHER" id="PTHR36839">
    <property type="entry name" value="METALLO-BETA-LACTAMASE FAMILY PROTEIN (AFU_ORTHOLOGUE AFUA_5G12770)"/>
    <property type="match status" value="1"/>
</dbReference>
<sequence>MDSRKTGRPTCFLCLQCGVQFAAAATPPQHCPICEDERQYVRWEGQAWSTPQELAAGHRVVMKDDAGVLAFGIEPRFAIGQRALLAQTPHGNVLWDCISMVSDKAVAEINRRGGLAAIAISHCHYYSAMVEWSEAFGGVPIYLHADDRKWIMRPHSAVVSWQGETRALNPSLTLIRCGGHFAGGQVLHWKRDGGDAILAGDILQVTPTRRHVSFMYSYPNYIPLNAAKVLRIASALEPFAFDHIYGAWWNQNVIGDAKTGFARSVARYLAAIA</sequence>
<proteinExistence type="predicted"/>